<dbReference type="AlphaFoldDB" id="A0A2N5SHQ8"/>
<dbReference type="OrthoDB" id="203237at2759"/>
<dbReference type="InterPro" id="IPR029063">
    <property type="entry name" value="SAM-dependent_MTases_sf"/>
</dbReference>
<gene>
    <name evidence="1" type="ORF">PCANC_16964</name>
</gene>
<dbReference type="PANTHER" id="PTHR46529:SF1">
    <property type="entry name" value="TRNA WYBUTOSINE-SYNTHESIZING PROTEIN 4"/>
    <property type="match status" value="1"/>
</dbReference>
<proteinExistence type="predicted"/>
<keyword evidence="2" id="KW-1185">Reference proteome</keyword>
<dbReference type="Gene3D" id="3.40.50.150">
    <property type="entry name" value="Vaccinia Virus protein VP39"/>
    <property type="match status" value="2"/>
</dbReference>
<dbReference type="GO" id="GO:0008175">
    <property type="term" value="F:tRNA methyltransferase activity"/>
    <property type="evidence" value="ECO:0007669"/>
    <property type="project" value="TreeGrafter"/>
</dbReference>
<evidence type="ECO:0000313" key="2">
    <source>
        <dbReference type="Proteomes" id="UP000235388"/>
    </source>
</evidence>
<comment type="caution">
    <text evidence="1">The sequence shown here is derived from an EMBL/GenBank/DDBJ whole genome shotgun (WGS) entry which is preliminary data.</text>
</comment>
<sequence>MHGSPGQLVLRGVPLDQAAIDHSPSESSSHAAALVIGTNDSSILSKRSAERLGYFTRPQFLKHFINKPQGRTSLINIGYTIRTLAIDLIIKRFLQNQPPPLKPIVIVNLGCSFTNASYTLLGCDLCDSQQFIHKLLGLIDGKNNAHILFISEVSTVYMPTNRSDELIQNLSLSFPNAIWSCPEHVLSPTPTAFSDTMLKHFQKLRTLIRGTLAYPTLSDQLKRLASRWNKIEMSTTHDIWKAFNQHPATRAEKERLLKLEEFDECSV</sequence>
<dbReference type="GO" id="GO:0030488">
    <property type="term" value="P:tRNA methylation"/>
    <property type="evidence" value="ECO:0007669"/>
    <property type="project" value="TreeGrafter"/>
</dbReference>
<evidence type="ECO:0000313" key="1">
    <source>
        <dbReference type="EMBL" id="PLW12792.1"/>
    </source>
</evidence>
<dbReference type="Proteomes" id="UP000235388">
    <property type="component" value="Unassembled WGS sequence"/>
</dbReference>
<organism evidence="1 2">
    <name type="scientific">Puccinia coronata f. sp. avenae</name>
    <dbReference type="NCBI Taxonomy" id="200324"/>
    <lineage>
        <taxon>Eukaryota</taxon>
        <taxon>Fungi</taxon>
        <taxon>Dikarya</taxon>
        <taxon>Basidiomycota</taxon>
        <taxon>Pucciniomycotina</taxon>
        <taxon>Pucciniomycetes</taxon>
        <taxon>Pucciniales</taxon>
        <taxon>Pucciniaceae</taxon>
        <taxon>Puccinia</taxon>
    </lineage>
</organism>
<dbReference type="PANTHER" id="PTHR46529">
    <property type="entry name" value="TRNA WYBUTOSINE-SYNTHESIZING PROTEIN 4"/>
    <property type="match status" value="1"/>
</dbReference>
<reference evidence="1 2" key="1">
    <citation type="submission" date="2017-11" db="EMBL/GenBank/DDBJ databases">
        <title>De novo assembly and phasing of dikaryotic genomes from two isolates of Puccinia coronata f. sp. avenae, the causal agent of oat crown rust.</title>
        <authorList>
            <person name="Miller M.E."/>
            <person name="Zhang Y."/>
            <person name="Omidvar V."/>
            <person name="Sperschneider J."/>
            <person name="Schwessinger B."/>
            <person name="Raley C."/>
            <person name="Palmer J.M."/>
            <person name="Garnica D."/>
            <person name="Upadhyaya N."/>
            <person name="Rathjen J."/>
            <person name="Taylor J.M."/>
            <person name="Park R.F."/>
            <person name="Dodds P.N."/>
            <person name="Hirsch C.D."/>
            <person name="Kianian S.F."/>
            <person name="Figueroa M."/>
        </authorList>
    </citation>
    <scope>NUCLEOTIDE SEQUENCE [LARGE SCALE GENOMIC DNA]</scope>
    <source>
        <strain evidence="1">12NC29</strain>
    </source>
</reference>
<dbReference type="GO" id="GO:0031591">
    <property type="term" value="P:wybutosine biosynthetic process"/>
    <property type="evidence" value="ECO:0007669"/>
    <property type="project" value="TreeGrafter"/>
</dbReference>
<dbReference type="SUPFAM" id="SSF53335">
    <property type="entry name" value="S-adenosyl-L-methionine-dependent methyltransferases"/>
    <property type="match status" value="1"/>
</dbReference>
<protein>
    <submittedName>
        <fullName evidence="1">Uncharacterized protein</fullName>
    </submittedName>
</protein>
<dbReference type="STRING" id="200324.A0A2N5SHQ8"/>
<accession>A0A2N5SHQ8</accession>
<name>A0A2N5SHQ8_9BASI</name>
<dbReference type="EMBL" id="PGCJ01000971">
    <property type="protein sequence ID" value="PLW12792.1"/>
    <property type="molecule type" value="Genomic_DNA"/>
</dbReference>